<organism evidence="2 3">
    <name type="scientific">Daphnia magna</name>
    <dbReference type="NCBI Taxonomy" id="35525"/>
    <lineage>
        <taxon>Eukaryota</taxon>
        <taxon>Metazoa</taxon>
        <taxon>Ecdysozoa</taxon>
        <taxon>Arthropoda</taxon>
        <taxon>Crustacea</taxon>
        <taxon>Branchiopoda</taxon>
        <taxon>Diplostraca</taxon>
        <taxon>Cladocera</taxon>
        <taxon>Anomopoda</taxon>
        <taxon>Daphniidae</taxon>
        <taxon>Daphnia</taxon>
    </lineage>
</organism>
<proteinExistence type="predicted"/>
<keyword evidence="3" id="KW-1185">Reference proteome</keyword>
<evidence type="ECO:0000313" key="3">
    <source>
        <dbReference type="Proteomes" id="UP000076858"/>
    </source>
</evidence>
<feature type="domain" description="CxC3 like cysteine cluster" evidence="1">
    <location>
        <begin position="160"/>
        <end position="263"/>
    </location>
</feature>
<dbReference type="Pfam" id="PF18804">
    <property type="entry name" value="CxC3"/>
    <property type="match status" value="1"/>
</dbReference>
<accession>A0A164Q394</accession>
<comment type="caution">
    <text evidence="2">The sequence shown here is derived from an EMBL/GenBank/DDBJ whole genome shotgun (WGS) entry which is preliminary data.</text>
</comment>
<name>A0A164Q394_9CRUS</name>
<reference evidence="2 3" key="1">
    <citation type="submission" date="2016-03" db="EMBL/GenBank/DDBJ databases">
        <title>EvidentialGene: Evidence-directed Construction of Genes on Genomes.</title>
        <authorList>
            <person name="Gilbert D.G."/>
            <person name="Choi J.-H."/>
            <person name="Mockaitis K."/>
            <person name="Colbourne J."/>
            <person name="Pfrender M."/>
        </authorList>
    </citation>
    <scope>NUCLEOTIDE SEQUENCE [LARGE SCALE GENOMIC DNA]</scope>
    <source>
        <strain evidence="2 3">Xinb3</strain>
        <tissue evidence="2">Complete organism</tissue>
    </source>
</reference>
<dbReference type="EMBL" id="LRGB01002485">
    <property type="protein sequence ID" value="KZS07392.1"/>
    <property type="molecule type" value="Genomic_DNA"/>
</dbReference>
<protein>
    <recommendedName>
        <fullName evidence="1">CxC3 like cysteine cluster domain-containing protein</fullName>
    </recommendedName>
</protein>
<evidence type="ECO:0000259" key="1">
    <source>
        <dbReference type="Pfam" id="PF18804"/>
    </source>
</evidence>
<dbReference type="Proteomes" id="UP000076858">
    <property type="component" value="Unassembled WGS sequence"/>
</dbReference>
<dbReference type="InterPro" id="IPR040564">
    <property type="entry name" value="CxC3-like"/>
</dbReference>
<sequence>MVFRMCLWLDKPVGTRTHGRLKRQRFFCNVDQPCAVMPIPVLLLFTTERYNTRLRDITRRENHFRSSLKPVSIKTEFKKKDSFHDSQKGKGIGLINHQWTYGGINVLNTSCNHITFNRRNKSNKWAGARGNERVFTVEKCNRFLNQEEFFSSKGEILKTDVSVPCLLPLTCGQCKFTDLKCVPGCRNVSVVTTKVFHLWYQKLKVELQITSFQDFGWELGADDESSYLFCGNLLLYWYHLQHKIQGISQRKFLETLRDLSEKHDRCSTISPMHFEMASIEFKFSNYHIEADIKRVNNMECKACGTDPLACHCDANMKCYRLESANDHGSIPLFEGIAIARDEEVNEFIADVNSEIPILKGHGTCGSSSFKAGKTDSTRNLPPDCILAFICLETMNLIFLLRCHLSLLEIRGVTKLWTWTVQNGLLKYGLRSKTMDFTSWRFQYLGMDFGA</sequence>
<evidence type="ECO:0000313" key="2">
    <source>
        <dbReference type="EMBL" id="KZS07392.1"/>
    </source>
</evidence>
<dbReference type="AlphaFoldDB" id="A0A164Q394"/>
<dbReference type="OrthoDB" id="8942143at2759"/>
<gene>
    <name evidence="2" type="ORF">APZ42_028925</name>
</gene>